<dbReference type="InterPro" id="IPR050955">
    <property type="entry name" value="Plant_Biomass_Hydrol_Est"/>
</dbReference>
<protein>
    <submittedName>
        <fullName evidence="4">PHB depolymerase family esterase</fullName>
    </submittedName>
</protein>
<dbReference type="Gene3D" id="3.40.50.1820">
    <property type="entry name" value="alpha/beta hydrolase"/>
    <property type="match status" value="1"/>
</dbReference>
<name>A0ABZ2FAA6_9MICO</name>
<dbReference type="Proteomes" id="UP001381003">
    <property type="component" value="Chromosome"/>
</dbReference>
<keyword evidence="5" id="KW-1185">Reference proteome</keyword>
<feature type="chain" id="PRO_5045938549" evidence="3">
    <location>
        <begin position="28"/>
        <end position="402"/>
    </location>
</feature>
<dbReference type="EMBL" id="CP104874">
    <property type="protein sequence ID" value="WWF04228.1"/>
    <property type="molecule type" value="Genomic_DNA"/>
</dbReference>
<organism evidence="4 5">
    <name type="scientific">Janibacter terrae</name>
    <dbReference type="NCBI Taxonomy" id="103817"/>
    <lineage>
        <taxon>Bacteria</taxon>
        <taxon>Bacillati</taxon>
        <taxon>Actinomycetota</taxon>
        <taxon>Actinomycetes</taxon>
        <taxon>Micrococcales</taxon>
        <taxon>Intrasporangiaceae</taxon>
        <taxon>Janibacter</taxon>
    </lineage>
</organism>
<dbReference type="Pfam" id="PF10503">
    <property type="entry name" value="Esterase_PHB"/>
    <property type="match status" value="1"/>
</dbReference>
<reference evidence="4 5" key="1">
    <citation type="submission" date="2022-09" db="EMBL/GenBank/DDBJ databases">
        <title>Complete genome sequence of Janibacter terrae strain COS04-44, PCL-degrading bacteria isolated from oil spilled coast.</title>
        <authorList>
            <person name="Park H."/>
            <person name="Kim J.Y."/>
            <person name="An S.H."/>
            <person name="Lee C.M."/>
            <person name="Weon H.-Y."/>
        </authorList>
    </citation>
    <scope>NUCLEOTIDE SEQUENCE [LARGE SCALE GENOMIC DNA]</scope>
    <source>
        <strain evidence="4 5">COS04-44</strain>
    </source>
</reference>
<accession>A0ABZ2FAA6</accession>
<evidence type="ECO:0000256" key="1">
    <source>
        <dbReference type="ARBA" id="ARBA00022729"/>
    </source>
</evidence>
<feature type="signal peptide" evidence="3">
    <location>
        <begin position="1"/>
        <end position="27"/>
    </location>
</feature>
<dbReference type="PANTHER" id="PTHR43037">
    <property type="entry name" value="UNNAMED PRODUCT-RELATED"/>
    <property type="match status" value="1"/>
</dbReference>
<dbReference type="RefSeq" id="WP_338537686.1">
    <property type="nucleotide sequence ID" value="NZ_CP104874.1"/>
</dbReference>
<evidence type="ECO:0000313" key="4">
    <source>
        <dbReference type="EMBL" id="WWF04228.1"/>
    </source>
</evidence>
<evidence type="ECO:0000256" key="2">
    <source>
        <dbReference type="ARBA" id="ARBA00022801"/>
    </source>
</evidence>
<dbReference type="PANTHER" id="PTHR43037:SF1">
    <property type="entry name" value="BLL1128 PROTEIN"/>
    <property type="match status" value="1"/>
</dbReference>
<proteinExistence type="predicted"/>
<keyword evidence="2" id="KW-0378">Hydrolase</keyword>
<dbReference type="NCBIfam" id="TIGR01840">
    <property type="entry name" value="esterase_phb"/>
    <property type="match status" value="1"/>
</dbReference>
<sequence>MRSVRLLLGSVLLGGALVGASSVPATSAPPPGSSAALAAGTLTPVTGFGSNPGNLSMYEYVPADLPAGAPTVVALHGCTQSASAYHVGSGWSQLADEHGFAVVYPQTSSGNNANSCFNFFEAADTTRGQGEVASIAQMVQHARSSHGLGSDNTFVTGLSAGGGMTSAVLATHPDLFAGGSVIAGLPYRCATSMIDAFGCMNNPPDRTPTQWGDLARQGFPGYSGARPRVAVWHGTADSTVVPANARELVDQFTDVAGVGTTPTATSSLPGGTTRTSYGDAVVRYSVQGMGHGTPVDPGTGPEQCGQAGAYFLDTICSARYDAAFFGLTGAVDPGDRGDPGDPDPEPGACVTSSNYTHTVEGRAHQSGGLTYANGSNDPMGLWNVYTTTELEETSPGYWELGC</sequence>
<evidence type="ECO:0000256" key="3">
    <source>
        <dbReference type="SAM" id="SignalP"/>
    </source>
</evidence>
<evidence type="ECO:0000313" key="5">
    <source>
        <dbReference type="Proteomes" id="UP001381003"/>
    </source>
</evidence>
<gene>
    <name evidence="4" type="ORF">N5P18_11045</name>
</gene>
<dbReference type="InterPro" id="IPR010126">
    <property type="entry name" value="Esterase_phb"/>
</dbReference>
<keyword evidence="1 3" id="KW-0732">Signal</keyword>
<dbReference type="SUPFAM" id="SSF53474">
    <property type="entry name" value="alpha/beta-Hydrolases"/>
    <property type="match status" value="2"/>
</dbReference>
<dbReference type="InterPro" id="IPR029058">
    <property type="entry name" value="AB_hydrolase_fold"/>
</dbReference>